<sequence>MHQCETNKHLMSCKKIKNAICTIRCTRDTAHKIMQIASLFSKKIWSHDPFYKLGNKLRKSFRKFLIRRTNWIGNRKFSI</sequence>
<evidence type="ECO:0000313" key="1">
    <source>
        <dbReference type="EMBL" id="CAG9319156.1"/>
    </source>
</evidence>
<dbReference type="EMBL" id="CAJZBQ010000022">
    <property type="protein sequence ID" value="CAG9319156.1"/>
    <property type="molecule type" value="Genomic_DNA"/>
</dbReference>
<proteinExistence type="predicted"/>
<gene>
    <name evidence="1" type="ORF">BSTOLATCC_MIC23365</name>
</gene>
<name>A0AAU9J4C3_9CILI</name>
<protein>
    <submittedName>
        <fullName evidence="1">Uncharacterized protein</fullName>
    </submittedName>
</protein>
<dbReference type="AlphaFoldDB" id="A0AAU9J4C3"/>
<reference evidence="1" key="1">
    <citation type="submission" date="2021-09" db="EMBL/GenBank/DDBJ databases">
        <authorList>
            <consortium name="AG Swart"/>
            <person name="Singh M."/>
            <person name="Singh A."/>
            <person name="Seah K."/>
            <person name="Emmerich C."/>
        </authorList>
    </citation>
    <scope>NUCLEOTIDE SEQUENCE</scope>
    <source>
        <strain evidence="1">ATCC30299</strain>
    </source>
</reference>
<keyword evidence="2" id="KW-1185">Reference proteome</keyword>
<accession>A0AAU9J4C3</accession>
<evidence type="ECO:0000313" key="2">
    <source>
        <dbReference type="Proteomes" id="UP001162131"/>
    </source>
</evidence>
<dbReference type="Proteomes" id="UP001162131">
    <property type="component" value="Unassembled WGS sequence"/>
</dbReference>
<organism evidence="1 2">
    <name type="scientific">Blepharisma stoltei</name>
    <dbReference type="NCBI Taxonomy" id="1481888"/>
    <lineage>
        <taxon>Eukaryota</taxon>
        <taxon>Sar</taxon>
        <taxon>Alveolata</taxon>
        <taxon>Ciliophora</taxon>
        <taxon>Postciliodesmatophora</taxon>
        <taxon>Heterotrichea</taxon>
        <taxon>Heterotrichida</taxon>
        <taxon>Blepharismidae</taxon>
        <taxon>Blepharisma</taxon>
    </lineage>
</organism>
<comment type="caution">
    <text evidence="1">The sequence shown here is derived from an EMBL/GenBank/DDBJ whole genome shotgun (WGS) entry which is preliminary data.</text>
</comment>